<organism evidence="4 5">
    <name type="scientific">Taenia crassiceps</name>
    <dbReference type="NCBI Taxonomy" id="6207"/>
    <lineage>
        <taxon>Eukaryota</taxon>
        <taxon>Metazoa</taxon>
        <taxon>Spiralia</taxon>
        <taxon>Lophotrochozoa</taxon>
        <taxon>Platyhelminthes</taxon>
        <taxon>Cestoda</taxon>
        <taxon>Eucestoda</taxon>
        <taxon>Cyclophyllidea</taxon>
        <taxon>Taeniidae</taxon>
        <taxon>Taenia</taxon>
    </lineage>
</organism>
<dbReference type="SUPFAM" id="SSF50978">
    <property type="entry name" value="WD40 repeat-like"/>
    <property type="match status" value="2"/>
</dbReference>
<sequence>MQLYWSLFTLNTFGFISVPTNFLVETTDMGISLSHSVASEPEDPTAVKNEAEPVAEVAHGSNHSDAKSCIQAHTEEINCLAVSADASLLASGSEDCSVRLWSMERFECVHELLGHTDYITCLVFAGKELLSGSGDMTVRKWDLTKGECLFVSSSDTQTLAGHTGSITSICVTRTQIFTSANESLVYCWSLEDGARIRQFKGHKGAVYGIHITAGSEDFNTTSEKAEVTVGRRRVRFVTFSADCTVRQWNATRSTSLQTFVGHTGPVTCIALDQDQHYLYTGSSDGRIASWLIEAGQRIHWKTFSAKVSGNYLYSASSDETARAWVTDMAQELRTYKPHDHTVFKLALKDDLLITGSGDGAIRCFETNTAITLERFTCPKEGKLCCFELVGNSIVAASQEGQICVYDLSALLERTKAKG</sequence>
<dbReference type="PROSITE" id="PS50082">
    <property type="entry name" value="WD_REPEATS_2"/>
    <property type="match status" value="3"/>
</dbReference>
<proteinExistence type="predicted"/>
<dbReference type="InterPro" id="IPR036322">
    <property type="entry name" value="WD40_repeat_dom_sf"/>
</dbReference>
<dbReference type="SMART" id="SM00320">
    <property type="entry name" value="WD40"/>
    <property type="match status" value="7"/>
</dbReference>
<dbReference type="Pfam" id="PF00400">
    <property type="entry name" value="WD40"/>
    <property type="match status" value="3"/>
</dbReference>
<feature type="repeat" description="WD" evidence="3">
    <location>
        <begin position="112"/>
        <end position="151"/>
    </location>
</feature>
<protein>
    <submittedName>
        <fullName evidence="4">WD repeat-containing protein 86</fullName>
    </submittedName>
</protein>
<dbReference type="Proteomes" id="UP001651158">
    <property type="component" value="Unassembled WGS sequence"/>
</dbReference>
<keyword evidence="5" id="KW-1185">Reference proteome</keyword>
<keyword evidence="1 3" id="KW-0853">WD repeat</keyword>
<gene>
    <name evidence="4" type="ORF">TcWFU_010282</name>
</gene>
<name>A0ABR4QNK2_9CEST</name>
<reference evidence="4 5" key="1">
    <citation type="journal article" date="2022" name="Front. Cell. Infect. Microbiol.">
        <title>The Genomes of Two Strains of Taenia crassiceps the Animal Model for the Study of Human Cysticercosis.</title>
        <authorList>
            <person name="Bobes R.J."/>
            <person name="Estrada K."/>
            <person name="Rios-Valencia D.G."/>
            <person name="Calderon-Gallegos A."/>
            <person name="de la Torre P."/>
            <person name="Carrero J.C."/>
            <person name="Sanchez-Flores A."/>
            <person name="Laclette J.P."/>
        </authorList>
    </citation>
    <scope>NUCLEOTIDE SEQUENCE [LARGE SCALE GENOMIC DNA]</scope>
    <source>
        <strain evidence="4">WFUcys</strain>
    </source>
</reference>
<accession>A0ABR4QNK2</accession>
<feature type="repeat" description="WD" evidence="3">
    <location>
        <begin position="70"/>
        <end position="111"/>
    </location>
</feature>
<keyword evidence="2" id="KW-0677">Repeat</keyword>
<evidence type="ECO:0000256" key="3">
    <source>
        <dbReference type="PROSITE-ProRule" id="PRU00221"/>
    </source>
</evidence>
<dbReference type="InterPro" id="IPR015943">
    <property type="entry name" value="WD40/YVTN_repeat-like_dom_sf"/>
</dbReference>
<evidence type="ECO:0000256" key="1">
    <source>
        <dbReference type="ARBA" id="ARBA00022574"/>
    </source>
</evidence>
<evidence type="ECO:0000313" key="4">
    <source>
        <dbReference type="EMBL" id="KAL5111039.1"/>
    </source>
</evidence>
<dbReference type="PRINTS" id="PR00320">
    <property type="entry name" value="GPROTEINBRPT"/>
</dbReference>
<dbReference type="PANTHER" id="PTHR22847:SF637">
    <property type="entry name" value="WD REPEAT DOMAIN 5B"/>
    <property type="match status" value="1"/>
</dbReference>
<dbReference type="InterPro" id="IPR020472">
    <property type="entry name" value="WD40_PAC1"/>
</dbReference>
<dbReference type="InterPro" id="IPR001680">
    <property type="entry name" value="WD40_rpt"/>
</dbReference>
<evidence type="ECO:0000313" key="5">
    <source>
        <dbReference type="Proteomes" id="UP001651158"/>
    </source>
</evidence>
<dbReference type="PANTHER" id="PTHR22847">
    <property type="entry name" value="WD40 REPEAT PROTEIN"/>
    <property type="match status" value="1"/>
</dbReference>
<evidence type="ECO:0000256" key="2">
    <source>
        <dbReference type="ARBA" id="ARBA00022737"/>
    </source>
</evidence>
<dbReference type="CDD" id="cd00200">
    <property type="entry name" value="WD40"/>
    <property type="match status" value="1"/>
</dbReference>
<feature type="repeat" description="WD" evidence="3">
    <location>
        <begin position="259"/>
        <end position="300"/>
    </location>
</feature>
<dbReference type="PROSITE" id="PS50294">
    <property type="entry name" value="WD_REPEATS_REGION"/>
    <property type="match status" value="3"/>
</dbReference>
<dbReference type="Gene3D" id="2.130.10.10">
    <property type="entry name" value="YVTN repeat-like/Quinoprotein amine dehydrogenase"/>
    <property type="match status" value="2"/>
</dbReference>
<comment type="caution">
    <text evidence="4">The sequence shown here is derived from an EMBL/GenBank/DDBJ whole genome shotgun (WGS) entry which is preliminary data.</text>
</comment>
<dbReference type="EMBL" id="JAKROA010000002">
    <property type="protein sequence ID" value="KAL5111039.1"/>
    <property type="molecule type" value="Genomic_DNA"/>
</dbReference>